<evidence type="ECO:0000256" key="9">
    <source>
        <dbReference type="SAM" id="Phobius"/>
    </source>
</evidence>
<keyword evidence="9" id="KW-1133">Transmembrane helix</keyword>
<dbReference type="InterPro" id="IPR032456">
    <property type="entry name" value="Peptidase_M48_N"/>
</dbReference>
<feature type="active site" description="Proton donor" evidence="6">
    <location>
        <position position="352"/>
    </location>
</feature>
<keyword evidence="2 7" id="KW-0479">Metal-binding</keyword>
<dbReference type="Proteomes" id="UP000798488">
    <property type="component" value="Unassembled WGS sequence"/>
</dbReference>
<dbReference type="EC" id="3.4.24.-" evidence="12"/>
<comment type="similarity">
    <text evidence="8">Belongs to the peptidase M48 family.</text>
</comment>
<evidence type="ECO:0000256" key="6">
    <source>
        <dbReference type="PIRSR" id="PIRSR627057-1"/>
    </source>
</evidence>
<dbReference type="GO" id="GO:0046872">
    <property type="term" value="F:metal ion binding"/>
    <property type="evidence" value="ECO:0007669"/>
    <property type="project" value="UniProtKB-KW"/>
</dbReference>
<comment type="cofactor">
    <cofactor evidence="7 8">
        <name>Zn(2+)</name>
        <dbReference type="ChEBI" id="CHEBI:29105"/>
    </cofactor>
    <text evidence="7 8">Binds 1 zinc ion per subunit.</text>
</comment>
<feature type="binding site" evidence="7">
    <location>
        <position position="273"/>
    </location>
    <ligand>
        <name>Zn(2+)</name>
        <dbReference type="ChEBI" id="CHEBI:29105"/>
        <note>catalytic</note>
    </ligand>
</feature>
<name>A0A9D3AVC3_9FIRM</name>
<dbReference type="EMBL" id="LSRS01000008">
    <property type="protein sequence ID" value="KAF1083905.1"/>
    <property type="molecule type" value="Genomic_DNA"/>
</dbReference>
<dbReference type="RefSeq" id="WP_423828295.1">
    <property type="nucleotide sequence ID" value="NZ_LSRS01000008.1"/>
</dbReference>
<feature type="transmembrane region" description="Helical" evidence="9">
    <location>
        <begin position="317"/>
        <end position="336"/>
    </location>
</feature>
<dbReference type="GO" id="GO:0004222">
    <property type="term" value="F:metalloendopeptidase activity"/>
    <property type="evidence" value="ECO:0007669"/>
    <property type="project" value="InterPro"/>
</dbReference>
<evidence type="ECO:0000256" key="7">
    <source>
        <dbReference type="PIRSR" id="PIRSR627057-2"/>
    </source>
</evidence>
<dbReference type="CDD" id="cd07343">
    <property type="entry name" value="M48A_Zmpste24p_like"/>
    <property type="match status" value="1"/>
</dbReference>
<feature type="transmembrane region" description="Helical" evidence="9">
    <location>
        <begin position="7"/>
        <end position="28"/>
    </location>
</feature>
<evidence type="ECO:0000313" key="12">
    <source>
        <dbReference type="EMBL" id="KAF1083905.1"/>
    </source>
</evidence>
<keyword evidence="13" id="KW-1185">Reference proteome</keyword>
<keyword evidence="9" id="KW-0472">Membrane</keyword>
<protein>
    <submittedName>
        <fullName evidence="12">Protease HtpX</fullName>
        <ecNumber evidence="12">3.4.24.-</ecNumber>
    </submittedName>
</protein>
<dbReference type="InterPro" id="IPR001915">
    <property type="entry name" value="Peptidase_M48"/>
</dbReference>
<dbReference type="Gene3D" id="3.30.2010.10">
    <property type="entry name" value="Metalloproteases ('zincins'), catalytic domain"/>
    <property type="match status" value="1"/>
</dbReference>
<evidence type="ECO:0000259" key="11">
    <source>
        <dbReference type="Pfam" id="PF16491"/>
    </source>
</evidence>
<feature type="transmembrane region" description="Helical" evidence="9">
    <location>
        <begin position="90"/>
        <end position="109"/>
    </location>
</feature>
<organism evidence="12 13">
    <name type="scientific">Sporotomaculum syntrophicum</name>
    <dbReference type="NCBI Taxonomy" id="182264"/>
    <lineage>
        <taxon>Bacteria</taxon>
        <taxon>Bacillati</taxon>
        <taxon>Bacillota</taxon>
        <taxon>Clostridia</taxon>
        <taxon>Eubacteriales</taxon>
        <taxon>Desulfallaceae</taxon>
        <taxon>Sporotomaculum</taxon>
    </lineage>
</organism>
<evidence type="ECO:0000256" key="3">
    <source>
        <dbReference type="ARBA" id="ARBA00022801"/>
    </source>
</evidence>
<evidence type="ECO:0000256" key="2">
    <source>
        <dbReference type="ARBA" id="ARBA00022723"/>
    </source>
</evidence>
<keyword evidence="4 7" id="KW-0862">Zinc</keyword>
<feature type="domain" description="Peptidase M48" evidence="10">
    <location>
        <begin position="205"/>
        <end position="406"/>
    </location>
</feature>
<evidence type="ECO:0000256" key="8">
    <source>
        <dbReference type="RuleBase" id="RU003983"/>
    </source>
</evidence>
<keyword evidence="1 8" id="KW-0645">Protease</keyword>
<gene>
    <name evidence="12" type="primary">htpX</name>
    <name evidence="12" type="ORF">SPSYN_02817</name>
</gene>
<reference evidence="12" key="1">
    <citation type="submission" date="2016-02" db="EMBL/GenBank/DDBJ databases">
        <title>Draft Genome Sequence of Sporotomaculum syntrophicum Strain FB, a Syntrophic Benzoate Degrader.</title>
        <authorList>
            <person name="Nobu M.K."/>
            <person name="Narihiro T."/>
            <person name="Qiu Y.-L."/>
            <person name="Ohashi A."/>
            <person name="Liu W.-T."/>
            <person name="Yuji S."/>
        </authorList>
    </citation>
    <scope>NUCLEOTIDE SEQUENCE</scope>
    <source>
        <strain evidence="12">FB</strain>
    </source>
</reference>
<keyword evidence="5 8" id="KW-0482">Metalloprotease</keyword>
<dbReference type="PANTHER" id="PTHR10120">
    <property type="entry name" value="CAAX PRENYL PROTEASE 1"/>
    <property type="match status" value="1"/>
</dbReference>
<dbReference type="AlphaFoldDB" id="A0A9D3AVC3"/>
<evidence type="ECO:0000313" key="13">
    <source>
        <dbReference type="Proteomes" id="UP000798488"/>
    </source>
</evidence>
<keyword evidence="3 8" id="KW-0378">Hydrolase</keyword>
<accession>A0A9D3AVC3</accession>
<evidence type="ECO:0000256" key="5">
    <source>
        <dbReference type="ARBA" id="ARBA00023049"/>
    </source>
</evidence>
<evidence type="ECO:0000256" key="1">
    <source>
        <dbReference type="ARBA" id="ARBA00022670"/>
    </source>
</evidence>
<feature type="transmembrane region" description="Helical" evidence="9">
    <location>
        <begin position="58"/>
        <end position="78"/>
    </location>
</feature>
<evidence type="ECO:0000259" key="10">
    <source>
        <dbReference type="Pfam" id="PF01435"/>
    </source>
</evidence>
<feature type="domain" description="CAAX prenyl protease 1 N-terminal" evidence="11">
    <location>
        <begin position="35"/>
        <end position="200"/>
    </location>
</feature>
<evidence type="ECO:0000256" key="4">
    <source>
        <dbReference type="ARBA" id="ARBA00022833"/>
    </source>
</evidence>
<comment type="caution">
    <text evidence="12">The sequence shown here is derived from an EMBL/GenBank/DDBJ whole genome shotgun (WGS) entry which is preliminary data.</text>
</comment>
<sequence>MQLKINGIWLMLIMLTGVFSLLFLWFTLFPGRVNPELGQYFTDRQISQGRDYVRGMRLVFIGGFIAQIVFLLWLVFGGKAAALSRGIQQFTGGGLAGYVAFFFVLWLLLRLINLPFDMLGSYYWQHRWGFSTQTLGSWWLDYFKAAGLEVVLSTIGVALLFWVMSRWPGTWWLMGAAFLSLWLVVQSFLWPVLVSPLFNRFEPTKDPGVLAMVDELSLKAQLPVDRVLVMDASQRTTKANAYFTGLGNTRRIVLYDNLLADYPADEVKAVVAHEMAHWRQGHIVQGLGLGVLANFLIWGLLFMTLKSTIPISPYGNYPPYTWAVIVLFMTLVSFAASPLTNHFSRNMEFEADRVAVQLTGDAPAAERLQVNLAGKNLSDVSPPAFIEWFSYSHPPALARIKAIRQAAE</sequence>
<proteinExistence type="inferred from homology"/>
<dbReference type="GO" id="GO:0071586">
    <property type="term" value="P:CAAX-box protein processing"/>
    <property type="evidence" value="ECO:0007669"/>
    <property type="project" value="InterPro"/>
</dbReference>
<dbReference type="Pfam" id="PF01435">
    <property type="entry name" value="Peptidase_M48"/>
    <property type="match status" value="1"/>
</dbReference>
<feature type="active site" evidence="6">
    <location>
        <position position="274"/>
    </location>
</feature>
<feature type="transmembrane region" description="Helical" evidence="9">
    <location>
        <begin position="171"/>
        <end position="193"/>
    </location>
</feature>
<feature type="transmembrane region" description="Helical" evidence="9">
    <location>
        <begin position="283"/>
        <end position="305"/>
    </location>
</feature>
<dbReference type="InterPro" id="IPR027057">
    <property type="entry name" value="CAXX_Prtase_1"/>
</dbReference>
<keyword evidence="9" id="KW-0812">Transmembrane</keyword>
<feature type="binding site" evidence="7">
    <location>
        <position position="277"/>
    </location>
    <ligand>
        <name>Zn(2+)</name>
        <dbReference type="ChEBI" id="CHEBI:29105"/>
        <note>catalytic</note>
    </ligand>
</feature>
<feature type="binding site" evidence="7">
    <location>
        <position position="348"/>
    </location>
    <ligand>
        <name>Zn(2+)</name>
        <dbReference type="ChEBI" id="CHEBI:29105"/>
        <note>catalytic</note>
    </ligand>
</feature>
<dbReference type="Pfam" id="PF16491">
    <property type="entry name" value="Peptidase_M48_N"/>
    <property type="match status" value="1"/>
</dbReference>
<feature type="transmembrane region" description="Helical" evidence="9">
    <location>
        <begin position="142"/>
        <end position="164"/>
    </location>
</feature>